<feature type="domain" description="G-protein coupled receptors family 1 profile" evidence="14">
    <location>
        <begin position="101"/>
        <end position="351"/>
    </location>
</feature>
<dbReference type="InterPro" id="IPR000725">
    <property type="entry name" value="Olfact_rcpt"/>
</dbReference>
<evidence type="ECO:0000256" key="7">
    <source>
        <dbReference type="ARBA" id="ARBA00022989"/>
    </source>
</evidence>
<dbReference type="Proteomes" id="UP000886700">
    <property type="component" value="Unplaced"/>
</dbReference>
<evidence type="ECO:0000256" key="4">
    <source>
        <dbReference type="ARBA" id="ARBA00022606"/>
    </source>
</evidence>
<dbReference type="Pfam" id="PF13853">
    <property type="entry name" value="7tm_4"/>
    <property type="match status" value="1"/>
</dbReference>
<dbReference type="PANTHER" id="PTHR26452">
    <property type="entry name" value="OLFACTORY RECEPTOR"/>
    <property type="match status" value="1"/>
</dbReference>
<dbReference type="eggNOG" id="ENOG502SJ1M">
    <property type="taxonomic scope" value="Eukaryota"/>
</dbReference>
<evidence type="ECO:0000256" key="3">
    <source>
        <dbReference type="ARBA" id="ARBA00022475"/>
    </source>
</evidence>
<feature type="transmembrane region" description="Helical" evidence="13">
    <location>
        <begin position="333"/>
        <end position="353"/>
    </location>
</feature>
<dbReference type="FunFam" id="1.20.1070.10:FF:000001">
    <property type="entry name" value="Olfactory receptor"/>
    <property type="match status" value="1"/>
</dbReference>
<keyword evidence="7 13" id="KW-1133">Transmembrane helix</keyword>
<evidence type="ECO:0000256" key="10">
    <source>
        <dbReference type="ARBA" id="ARBA00023170"/>
    </source>
</evidence>
<dbReference type="KEGG" id="maua:101825030"/>
<keyword evidence="6 13" id="KW-0552">Olfaction</keyword>
<evidence type="ECO:0000256" key="9">
    <source>
        <dbReference type="ARBA" id="ARBA00023136"/>
    </source>
</evidence>
<keyword evidence="5 12" id="KW-0812">Transmembrane</keyword>
<gene>
    <name evidence="16" type="primary">LOC101825030</name>
</gene>
<dbReference type="InterPro" id="IPR000276">
    <property type="entry name" value="GPCR_Rhodpsn"/>
</dbReference>
<evidence type="ECO:0000313" key="15">
    <source>
        <dbReference type="Proteomes" id="UP000886700"/>
    </source>
</evidence>
<dbReference type="InterPro" id="IPR017452">
    <property type="entry name" value="GPCR_Rhodpsn_7TM"/>
</dbReference>
<feature type="transmembrane region" description="Helical" evidence="13">
    <location>
        <begin position="299"/>
        <end position="321"/>
    </location>
</feature>
<evidence type="ECO:0000313" key="16">
    <source>
        <dbReference type="RefSeq" id="XP_005087263.2"/>
    </source>
</evidence>
<evidence type="ECO:0000256" key="5">
    <source>
        <dbReference type="ARBA" id="ARBA00022692"/>
    </source>
</evidence>
<evidence type="ECO:0000256" key="8">
    <source>
        <dbReference type="ARBA" id="ARBA00023040"/>
    </source>
</evidence>
<keyword evidence="10 12" id="KW-0675">Receptor</keyword>
<name>A0A1U7RET7_MESAU</name>
<dbReference type="PROSITE" id="PS50262">
    <property type="entry name" value="G_PROTEIN_RECEP_F1_2"/>
    <property type="match status" value="1"/>
</dbReference>
<sequence>MQNLEFAHLAFSIDLVQYFLMIPSLQFGMSESSTSLNERNHRKLLLIAMSAPTSVSQGGNSVLLNQTLVTEFLLLGVTDIQELNPVLFAIFLTMYFVNVAGNGAILMIVILNSRLHSPMYFFLGNLACLDICYSTVTVPKMLGNFLSTNKAISFLGCITQLHFFHFLGSTEALLLTVMAFDRFVAICKPLHYPFIMNRQVCIQMAVTIWAIPFLHALLHSIMTSHLNFCGSNHIHHFFCDVKPLLELACGNTELNRWLLNTLTGTIAIGLFFLTFLSYFYIITYLFLKTRSCSMLHKALSTCASHFMVVIIFYAPVLYIYISPASGSSLEEDRIIAVMYTVVTPALNPLIYTLRNKEVRGAFNRKIRTQI</sequence>
<evidence type="ECO:0000256" key="13">
    <source>
        <dbReference type="RuleBase" id="RU363047"/>
    </source>
</evidence>
<accession>A0A1U7RET7</accession>
<dbReference type="AlphaFoldDB" id="A0A1U7RET7"/>
<feature type="transmembrane region" description="Helical" evidence="13">
    <location>
        <begin position="266"/>
        <end position="287"/>
    </location>
</feature>
<dbReference type="RefSeq" id="XP_005087263.2">
    <property type="nucleotide sequence ID" value="XM_005087206.3"/>
</dbReference>
<keyword evidence="11 12" id="KW-0807">Transducer</keyword>
<dbReference type="SUPFAM" id="SSF81321">
    <property type="entry name" value="Family A G protein-coupled receptor-like"/>
    <property type="match status" value="1"/>
</dbReference>
<feature type="transmembrane region" description="Helical" evidence="13">
    <location>
        <begin position="162"/>
        <end position="180"/>
    </location>
</feature>
<dbReference type="GeneID" id="101825030"/>
<keyword evidence="4 13" id="KW-0716">Sensory transduction</keyword>
<dbReference type="GO" id="GO:0004930">
    <property type="term" value="F:G protein-coupled receptor activity"/>
    <property type="evidence" value="ECO:0007669"/>
    <property type="project" value="UniProtKB-KW"/>
</dbReference>
<protein>
    <recommendedName>
        <fullName evidence="13">Olfactory receptor</fullName>
    </recommendedName>
</protein>
<dbReference type="FunFam" id="1.10.1220.70:FF:000001">
    <property type="entry name" value="Olfactory receptor"/>
    <property type="match status" value="1"/>
</dbReference>
<proteinExistence type="inferred from homology"/>
<feature type="transmembrane region" description="Helical" evidence="13">
    <location>
        <begin position="120"/>
        <end position="142"/>
    </location>
</feature>
<dbReference type="InterPro" id="IPR050516">
    <property type="entry name" value="Olfactory_GPCR"/>
</dbReference>
<evidence type="ECO:0000256" key="2">
    <source>
        <dbReference type="ARBA" id="ARBA00010663"/>
    </source>
</evidence>
<keyword evidence="9 13" id="KW-0472">Membrane</keyword>
<dbReference type="CDD" id="cd15915">
    <property type="entry name" value="7tmA_OR12D-like"/>
    <property type="match status" value="1"/>
</dbReference>
<reference evidence="16" key="1">
    <citation type="submission" date="2025-08" db="UniProtKB">
        <authorList>
            <consortium name="RefSeq"/>
        </authorList>
    </citation>
    <scope>IDENTIFICATION</scope>
    <source>
        <tissue evidence="16">Liver</tissue>
    </source>
</reference>
<dbReference type="GO" id="GO:0005886">
    <property type="term" value="C:plasma membrane"/>
    <property type="evidence" value="ECO:0007669"/>
    <property type="project" value="UniProtKB-SubCell"/>
</dbReference>
<feature type="transmembrane region" description="Helical" evidence="13">
    <location>
        <begin position="200"/>
        <end position="218"/>
    </location>
</feature>
<evidence type="ECO:0000256" key="11">
    <source>
        <dbReference type="ARBA" id="ARBA00023224"/>
    </source>
</evidence>
<organism evidence="15 16">
    <name type="scientific">Mesocricetus auratus</name>
    <name type="common">Golden hamster</name>
    <dbReference type="NCBI Taxonomy" id="10036"/>
    <lineage>
        <taxon>Eukaryota</taxon>
        <taxon>Metazoa</taxon>
        <taxon>Chordata</taxon>
        <taxon>Craniata</taxon>
        <taxon>Vertebrata</taxon>
        <taxon>Euteleostomi</taxon>
        <taxon>Mammalia</taxon>
        <taxon>Eutheria</taxon>
        <taxon>Euarchontoglires</taxon>
        <taxon>Glires</taxon>
        <taxon>Rodentia</taxon>
        <taxon>Myomorpha</taxon>
        <taxon>Muroidea</taxon>
        <taxon>Cricetidae</taxon>
        <taxon>Cricetinae</taxon>
        <taxon>Mesocricetus</taxon>
    </lineage>
</organism>
<dbReference type="OrthoDB" id="5967130at2759"/>
<keyword evidence="15" id="KW-1185">Reference proteome</keyword>
<comment type="subcellular location">
    <subcellularLocation>
        <location evidence="1 13">Cell membrane</location>
        <topology evidence="1 13">Multi-pass membrane protein</topology>
    </subcellularLocation>
</comment>
<evidence type="ECO:0000256" key="1">
    <source>
        <dbReference type="ARBA" id="ARBA00004651"/>
    </source>
</evidence>
<keyword evidence="3 13" id="KW-1003">Cell membrane</keyword>
<dbReference type="Gene3D" id="1.20.1070.10">
    <property type="entry name" value="Rhodopsin 7-helix transmembrane proteins"/>
    <property type="match status" value="1"/>
</dbReference>
<keyword evidence="8 12" id="KW-0297">G-protein coupled receptor</keyword>
<dbReference type="PRINTS" id="PR00237">
    <property type="entry name" value="GPCRRHODOPSN"/>
</dbReference>
<dbReference type="PRINTS" id="PR00245">
    <property type="entry name" value="OLFACTORYR"/>
</dbReference>
<dbReference type="GO" id="GO:0004984">
    <property type="term" value="F:olfactory receptor activity"/>
    <property type="evidence" value="ECO:0007669"/>
    <property type="project" value="InterPro"/>
</dbReference>
<evidence type="ECO:0000256" key="12">
    <source>
        <dbReference type="RuleBase" id="RU000688"/>
    </source>
</evidence>
<evidence type="ECO:0000256" key="6">
    <source>
        <dbReference type="ARBA" id="ARBA00022725"/>
    </source>
</evidence>
<dbReference type="PROSITE" id="PS00237">
    <property type="entry name" value="G_PROTEIN_RECEP_F1_1"/>
    <property type="match status" value="1"/>
</dbReference>
<evidence type="ECO:0000259" key="14">
    <source>
        <dbReference type="PROSITE" id="PS50262"/>
    </source>
</evidence>
<comment type="similarity">
    <text evidence="2 12">Belongs to the G-protein coupled receptor 1 family.</text>
</comment>
<feature type="transmembrane region" description="Helical" evidence="13">
    <location>
        <begin position="86"/>
        <end position="111"/>
    </location>
</feature>